<dbReference type="InterPro" id="IPR008271">
    <property type="entry name" value="Ser/Thr_kinase_AS"/>
</dbReference>
<accession>A0A7G1KKP5</accession>
<dbReference type="GO" id="GO:0005524">
    <property type="term" value="F:ATP binding"/>
    <property type="evidence" value="ECO:0007669"/>
    <property type="project" value="UniProtKB-KW"/>
</dbReference>
<evidence type="ECO:0000313" key="10">
    <source>
        <dbReference type="EMBL" id="BCK55411.1"/>
    </source>
</evidence>
<keyword evidence="5" id="KW-0418">Kinase</keyword>
<evidence type="ECO:0000256" key="2">
    <source>
        <dbReference type="ARBA" id="ARBA00022527"/>
    </source>
</evidence>
<feature type="compositionally biased region" description="Low complexity" evidence="7">
    <location>
        <begin position="328"/>
        <end position="351"/>
    </location>
</feature>
<dbReference type="RefSeq" id="WP_187688528.1">
    <property type="nucleotide sequence ID" value="NZ_AP023396.1"/>
</dbReference>
<dbReference type="PROSITE" id="PS50011">
    <property type="entry name" value="PROTEIN_KINASE_DOM"/>
    <property type="match status" value="1"/>
</dbReference>
<evidence type="ECO:0000313" key="11">
    <source>
        <dbReference type="Proteomes" id="UP000516173"/>
    </source>
</evidence>
<keyword evidence="8" id="KW-1133">Transmembrane helix</keyword>
<keyword evidence="4" id="KW-0547">Nucleotide-binding</keyword>
<dbReference type="KEGG" id="nwl:NWFMUON74_31830"/>
<feature type="region of interest" description="Disordered" evidence="7">
    <location>
        <begin position="328"/>
        <end position="361"/>
    </location>
</feature>
<dbReference type="InterPro" id="IPR011009">
    <property type="entry name" value="Kinase-like_dom_sf"/>
</dbReference>
<dbReference type="CDD" id="cd14014">
    <property type="entry name" value="STKc_PknB_like"/>
    <property type="match status" value="1"/>
</dbReference>
<dbReference type="EC" id="2.7.11.1" evidence="1"/>
<dbReference type="PROSITE" id="PS00108">
    <property type="entry name" value="PROTEIN_KINASE_ST"/>
    <property type="match status" value="1"/>
</dbReference>
<dbReference type="SUPFAM" id="SSF56112">
    <property type="entry name" value="Protein kinase-like (PK-like)"/>
    <property type="match status" value="1"/>
</dbReference>
<feature type="transmembrane region" description="Helical" evidence="8">
    <location>
        <begin position="304"/>
        <end position="325"/>
    </location>
</feature>
<organism evidence="10 11">
    <name type="scientific">Nocardia wallacei</name>
    <dbReference type="NCBI Taxonomy" id="480035"/>
    <lineage>
        <taxon>Bacteria</taxon>
        <taxon>Bacillati</taxon>
        <taxon>Actinomycetota</taxon>
        <taxon>Actinomycetes</taxon>
        <taxon>Mycobacteriales</taxon>
        <taxon>Nocardiaceae</taxon>
        <taxon>Nocardia</taxon>
    </lineage>
</organism>
<reference evidence="10 11" key="1">
    <citation type="submission" date="2020-08" db="EMBL/GenBank/DDBJ databases">
        <title>Genome Sequencing of Nocardia wallacei strain FMUON74 and assembly.</title>
        <authorList>
            <person name="Toyokawa M."/>
            <person name="Uesaka K."/>
        </authorList>
    </citation>
    <scope>NUCLEOTIDE SEQUENCE [LARGE SCALE GENOMIC DNA]</scope>
    <source>
        <strain evidence="10 11">FMUON74</strain>
    </source>
</reference>
<evidence type="ECO:0000256" key="5">
    <source>
        <dbReference type="ARBA" id="ARBA00022777"/>
    </source>
</evidence>
<evidence type="ECO:0000256" key="3">
    <source>
        <dbReference type="ARBA" id="ARBA00022679"/>
    </source>
</evidence>
<evidence type="ECO:0000256" key="4">
    <source>
        <dbReference type="ARBA" id="ARBA00022741"/>
    </source>
</evidence>
<dbReference type="EMBL" id="AP023396">
    <property type="protein sequence ID" value="BCK55411.1"/>
    <property type="molecule type" value="Genomic_DNA"/>
</dbReference>
<dbReference type="PANTHER" id="PTHR43289:SF6">
    <property type="entry name" value="SERINE_THREONINE-PROTEIN KINASE NEKL-3"/>
    <property type="match status" value="1"/>
</dbReference>
<dbReference type="AlphaFoldDB" id="A0A7G1KKP5"/>
<name>A0A7G1KKP5_9NOCA</name>
<dbReference type="GeneID" id="80347727"/>
<protein>
    <recommendedName>
        <fullName evidence="1">non-specific serine/threonine protein kinase</fullName>
        <ecNumber evidence="1">2.7.11.1</ecNumber>
    </recommendedName>
</protein>
<evidence type="ECO:0000259" key="9">
    <source>
        <dbReference type="PROSITE" id="PS50011"/>
    </source>
</evidence>
<proteinExistence type="predicted"/>
<dbReference type="GO" id="GO:0004674">
    <property type="term" value="F:protein serine/threonine kinase activity"/>
    <property type="evidence" value="ECO:0007669"/>
    <property type="project" value="UniProtKB-KW"/>
</dbReference>
<keyword evidence="2" id="KW-0723">Serine/threonine-protein kinase</keyword>
<keyword evidence="11" id="KW-1185">Reference proteome</keyword>
<evidence type="ECO:0000256" key="8">
    <source>
        <dbReference type="SAM" id="Phobius"/>
    </source>
</evidence>
<dbReference type="PANTHER" id="PTHR43289">
    <property type="entry name" value="MITOGEN-ACTIVATED PROTEIN KINASE KINASE KINASE 20-RELATED"/>
    <property type="match status" value="1"/>
</dbReference>
<dbReference type="SMART" id="SM00220">
    <property type="entry name" value="S_TKc"/>
    <property type="match status" value="1"/>
</dbReference>
<dbReference type="Gene3D" id="1.10.510.10">
    <property type="entry name" value="Transferase(Phosphotransferase) domain 1"/>
    <property type="match status" value="1"/>
</dbReference>
<evidence type="ECO:0000256" key="7">
    <source>
        <dbReference type="SAM" id="MobiDB-lite"/>
    </source>
</evidence>
<keyword evidence="8" id="KW-0472">Membrane</keyword>
<keyword evidence="8" id="KW-0812">Transmembrane</keyword>
<dbReference type="InterPro" id="IPR000719">
    <property type="entry name" value="Prot_kinase_dom"/>
</dbReference>
<dbReference type="Pfam" id="PF00069">
    <property type="entry name" value="Pkinase"/>
    <property type="match status" value="1"/>
</dbReference>
<evidence type="ECO:0000256" key="6">
    <source>
        <dbReference type="ARBA" id="ARBA00022840"/>
    </source>
</evidence>
<feature type="domain" description="Protein kinase" evidence="9">
    <location>
        <begin position="14"/>
        <end position="289"/>
    </location>
</feature>
<gene>
    <name evidence="10" type="ORF">NWFMUON74_31830</name>
</gene>
<keyword evidence="3" id="KW-0808">Transferase</keyword>
<dbReference type="Gene3D" id="3.30.200.20">
    <property type="entry name" value="Phosphorylase Kinase, domain 1"/>
    <property type="match status" value="1"/>
</dbReference>
<sequence length="511" mass="54200">MSVTPRPGVIFAGYRIERTLGSGGMGTVYLAAHPRLPRFDALKVLPGELGRDPEYRARFAREAESAARLDHPNIVAVRDRGVEHGYLWIAMQLVDGIDGAEALRRTPGGLAPRVAAHIVTEAARGLDEAHRAGLLHRDVKPANLLLEPRGAEQLPRVYVSDFGIARGATDTAGLTETGSVLATVAYAAPEQITGAAVDHRADVYALGCTLYELLTGTKPFPRPTPAAVLHAHLTDPPPRPTAQRPGLPSAFDAIVARALAKNPADRYPSCGALAADVASAAGGEAHRYAPVPLPAARGPMRRRLSWTVALLAVVATAAVAGAVAMTRDTTAPPAAVPASGATATSASATAERPPPTPGTSPLSWGDYGYLVQPFPNLLPANPVAGGYQGLRCVVVDEQLKQVPLTGKPDHGRVMLSCQGNKNPVDSVLVMCNANRTPTTVRAYLDAKVTGDERWERPTGTGRVLWSDAADPRQGVVQIQFDDPARNYCQIHVWGGATGQEVMDRWWRDAPL</sequence>
<evidence type="ECO:0000256" key="1">
    <source>
        <dbReference type="ARBA" id="ARBA00012513"/>
    </source>
</evidence>
<keyword evidence="6" id="KW-0067">ATP-binding</keyword>
<dbReference type="FunFam" id="1.10.510.10:FF:000021">
    <property type="entry name" value="Serine/threonine protein kinase"/>
    <property type="match status" value="1"/>
</dbReference>
<dbReference type="Proteomes" id="UP000516173">
    <property type="component" value="Chromosome"/>
</dbReference>